<proteinExistence type="predicted"/>
<dbReference type="GO" id="GO:0005576">
    <property type="term" value="C:extracellular region"/>
    <property type="evidence" value="ECO:0007669"/>
    <property type="project" value="InterPro"/>
</dbReference>
<organism evidence="1 2">
    <name type="scientific">Apolygus lucorum</name>
    <name type="common">Small green plant bug</name>
    <name type="synonym">Lygocoris lucorum</name>
    <dbReference type="NCBI Taxonomy" id="248454"/>
    <lineage>
        <taxon>Eukaryota</taxon>
        <taxon>Metazoa</taxon>
        <taxon>Ecdysozoa</taxon>
        <taxon>Arthropoda</taxon>
        <taxon>Hexapoda</taxon>
        <taxon>Insecta</taxon>
        <taxon>Pterygota</taxon>
        <taxon>Neoptera</taxon>
        <taxon>Paraneoptera</taxon>
        <taxon>Hemiptera</taxon>
        <taxon>Heteroptera</taxon>
        <taxon>Panheteroptera</taxon>
        <taxon>Cimicomorpha</taxon>
        <taxon>Miridae</taxon>
        <taxon>Mirini</taxon>
        <taxon>Apolygus</taxon>
    </lineage>
</organism>
<evidence type="ECO:0000313" key="2">
    <source>
        <dbReference type="Proteomes" id="UP000466442"/>
    </source>
</evidence>
<dbReference type="InterPro" id="IPR036508">
    <property type="entry name" value="Chitin-bd_dom_sf"/>
</dbReference>
<dbReference type="PROSITE" id="PS50940">
    <property type="entry name" value="CHIT_BIND_II"/>
    <property type="match status" value="1"/>
</dbReference>
<evidence type="ECO:0000313" key="1">
    <source>
        <dbReference type="EMBL" id="KAF6208811.1"/>
    </source>
</evidence>
<keyword evidence="2" id="KW-1185">Reference proteome</keyword>
<name>A0A6A4JNE4_APOLU</name>
<dbReference type="GO" id="GO:0008061">
    <property type="term" value="F:chitin binding"/>
    <property type="evidence" value="ECO:0007669"/>
    <property type="project" value="InterPro"/>
</dbReference>
<comment type="caution">
    <text evidence="1">The sequence shown here is derived from an EMBL/GenBank/DDBJ whole genome shotgun (WGS) entry which is preliminary data.</text>
</comment>
<accession>A0A6A4JNE4</accession>
<reference evidence="1" key="1">
    <citation type="journal article" date="2021" name="Mol. Ecol. Resour.">
        <title>Apolygus lucorum genome provides insights into omnivorousness and mesophyll feeding.</title>
        <authorList>
            <person name="Liu Y."/>
            <person name="Liu H."/>
            <person name="Wang H."/>
            <person name="Huang T."/>
            <person name="Liu B."/>
            <person name="Yang B."/>
            <person name="Yin L."/>
            <person name="Li B."/>
            <person name="Zhang Y."/>
            <person name="Zhang S."/>
            <person name="Jiang F."/>
            <person name="Zhang X."/>
            <person name="Ren Y."/>
            <person name="Wang B."/>
            <person name="Wang S."/>
            <person name="Lu Y."/>
            <person name="Wu K."/>
            <person name="Fan W."/>
            <person name="Wang G."/>
        </authorList>
    </citation>
    <scope>NUCLEOTIDE SEQUENCE</scope>
    <source>
        <strain evidence="1">12Hb</strain>
    </source>
</reference>
<dbReference type="Proteomes" id="UP000466442">
    <property type="component" value="Unassembled WGS sequence"/>
</dbReference>
<sequence length="225" mass="23727">MSLPTAFSRRVLSTTSSQQTPAAMSRILLVLLSAVLAVNSQSGNATVPSEPNASCTAAGLMCKNCNQISACIQNPNGRMTQLDIQTCPGSCRDGQCVKDEVCNWRPFTCSIGQNGVFPDPYDCTIFQICDGTSTAPTTKTCPIDSNTGRPSAYGSETGDCGYPIAGNSNCVNGPVPRCQNNLEVNSLPTDPTIFYICTLDGSSLAPMLFKCPPTTSFNSTSFVCS</sequence>
<dbReference type="InterPro" id="IPR002557">
    <property type="entry name" value="Chitin-bd_dom"/>
</dbReference>
<dbReference type="OrthoDB" id="6597859at2759"/>
<gene>
    <name evidence="1" type="ORF">GE061_014552</name>
</gene>
<protein>
    <submittedName>
        <fullName evidence="1">Uncharacterized protein</fullName>
    </submittedName>
</protein>
<dbReference type="EMBL" id="WIXP02000006">
    <property type="protein sequence ID" value="KAF6208811.1"/>
    <property type="molecule type" value="Genomic_DNA"/>
</dbReference>
<dbReference type="SUPFAM" id="SSF57625">
    <property type="entry name" value="Invertebrate chitin-binding proteins"/>
    <property type="match status" value="1"/>
</dbReference>
<dbReference type="AlphaFoldDB" id="A0A6A4JNE4"/>